<protein>
    <submittedName>
        <fullName evidence="1">Uncharacterized protein</fullName>
    </submittedName>
</protein>
<sequence length="59" mass="6444">VASIGSVAPPSSLPGRHLRVRRVEDQAATVGRASLGRHLRWGAVDHAGIWRRSVRVRPI</sequence>
<name>A0A6J4UTU8_9BACT</name>
<accession>A0A6J4UTU8</accession>
<reference evidence="1" key="1">
    <citation type="submission" date="2020-02" db="EMBL/GenBank/DDBJ databases">
        <authorList>
            <person name="Meier V. D."/>
        </authorList>
    </citation>
    <scope>NUCLEOTIDE SEQUENCE</scope>
    <source>
        <strain evidence="1">AVDCRST_MAG19</strain>
    </source>
</reference>
<gene>
    <name evidence="1" type="ORF">AVDCRST_MAG19-1228</name>
</gene>
<proteinExistence type="predicted"/>
<dbReference type="EMBL" id="CADCWL010000053">
    <property type="protein sequence ID" value="CAA9556102.1"/>
    <property type="molecule type" value="Genomic_DNA"/>
</dbReference>
<organism evidence="1">
    <name type="scientific">uncultured Thermomicrobiales bacterium</name>
    <dbReference type="NCBI Taxonomy" id="1645740"/>
    <lineage>
        <taxon>Bacteria</taxon>
        <taxon>Pseudomonadati</taxon>
        <taxon>Thermomicrobiota</taxon>
        <taxon>Thermomicrobia</taxon>
        <taxon>Thermomicrobiales</taxon>
        <taxon>environmental samples</taxon>
    </lineage>
</organism>
<evidence type="ECO:0000313" key="1">
    <source>
        <dbReference type="EMBL" id="CAA9556102.1"/>
    </source>
</evidence>
<dbReference type="AlphaFoldDB" id="A0A6J4UTU8"/>
<feature type="non-terminal residue" evidence="1">
    <location>
        <position position="59"/>
    </location>
</feature>
<feature type="non-terminal residue" evidence="1">
    <location>
        <position position="1"/>
    </location>
</feature>